<organism evidence="2 3">
    <name type="scientific">Xyrichtys novacula</name>
    <name type="common">Pearly razorfish</name>
    <name type="synonym">Hemipteronotus novacula</name>
    <dbReference type="NCBI Taxonomy" id="13765"/>
    <lineage>
        <taxon>Eukaryota</taxon>
        <taxon>Metazoa</taxon>
        <taxon>Chordata</taxon>
        <taxon>Craniata</taxon>
        <taxon>Vertebrata</taxon>
        <taxon>Euteleostomi</taxon>
        <taxon>Actinopterygii</taxon>
        <taxon>Neopterygii</taxon>
        <taxon>Teleostei</taxon>
        <taxon>Neoteleostei</taxon>
        <taxon>Acanthomorphata</taxon>
        <taxon>Eupercaria</taxon>
        <taxon>Labriformes</taxon>
        <taxon>Labridae</taxon>
        <taxon>Xyrichtys</taxon>
    </lineage>
</organism>
<evidence type="ECO:0000256" key="1">
    <source>
        <dbReference type="SAM" id="MobiDB-lite"/>
    </source>
</evidence>
<feature type="non-terminal residue" evidence="2">
    <location>
        <position position="1"/>
    </location>
</feature>
<dbReference type="AlphaFoldDB" id="A0AAV1H1Z7"/>
<evidence type="ECO:0000313" key="3">
    <source>
        <dbReference type="Proteomes" id="UP001178508"/>
    </source>
</evidence>
<feature type="non-terminal residue" evidence="2">
    <location>
        <position position="121"/>
    </location>
</feature>
<accession>A0AAV1H1Z7</accession>
<gene>
    <name evidence="2" type="ORF">XNOV1_A018847</name>
</gene>
<feature type="compositionally biased region" description="Polar residues" evidence="1">
    <location>
        <begin position="65"/>
        <end position="74"/>
    </location>
</feature>
<proteinExistence type="predicted"/>
<protein>
    <submittedName>
        <fullName evidence="2">Unnamed protein product</fullName>
    </submittedName>
</protein>
<evidence type="ECO:0000313" key="2">
    <source>
        <dbReference type="EMBL" id="CAJ1080062.1"/>
    </source>
</evidence>
<sequence length="121" mass="13774">PLPPASSLPNLQFQVGAIRPRRQRRWLPDWRRHTSRKRLTVMNEPSSRLIIRHSRAQRAPLPQPDVTTGTPESDNMSRDWIWTKRDGEGRPMHGRHSLKCCPLLGEMAVLAGVRQRDGGAG</sequence>
<dbReference type="EMBL" id="OY660882">
    <property type="protein sequence ID" value="CAJ1080062.1"/>
    <property type="molecule type" value="Genomic_DNA"/>
</dbReference>
<reference evidence="2" key="1">
    <citation type="submission" date="2023-08" db="EMBL/GenBank/DDBJ databases">
        <authorList>
            <person name="Alioto T."/>
            <person name="Alioto T."/>
            <person name="Gomez Garrido J."/>
        </authorList>
    </citation>
    <scope>NUCLEOTIDE SEQUENCE</scope>
</reference>
<dbReference type="Proteomes" id="UP001178508">
    <property type="component" value="Chromosome 19"/>
</dbReference>
<keyword evidence="3" id="KW-1185">Reference proteome</keyword>
<name>A0AAV1H1Z7_XYRNO</name>
<feature type="region of interest" description="Disordered" evidence="1">
    <location>
        <begin position="45"/>
        <end position="79"/>
    </location>
</feature>